<feature type="region of interest" description="Disordered" evidence="1">
    <location>
        <begin position="121"/>
        <end position="145"/>
    </location>
</feature>
<keyword evidence="5" id="KW-1185">Reference proteome</keyword>
<dbReference type="Pfam" id="PF10986">
    <property type="entry name" value="ZrgA"/>
    <property type="match status" value="1"/>
</dbReference>
<gene>
    <name evidence="4" type="ORF">EBQ25_04290</name>
    <name evidence="3" type="ORF">EBQ26_11210</name>
</gene>
<dbReference type="EMBL" id="RDQL01000004">
    <property type="protein sequence ID" value="RMX01021.1"/>
    <property type="molecule type" value="Genomic_DNA"/>
</dbReference>
<evidence type="ECO:0000313" key="4">
    <source>
        <dbReference type="EMBL" id="RMX01021.1"/>
    </source>
</evidence>
<evidence type="ECO:0000313" key="3">
    <source>
        <dbReference type="EMBL" id="RMW95390.1"/>
    </source>
</evidence>
<organism evidence="3 6">
    <name type="scientific">Allofranklinella schreckenbergeri</name>
    <dbReference type="NCBI Taxonomy" id="1076744"/>
    <lineage>
        <taxon>Bacteria</taxon>
        <taxon>Pseudomonadati</taxon>
        <taxon>Pseudomonadota</taxon>
        <taxon>Betaproteobacteria</taxon>
        <taxon>Burkholderiales</taxon>
        <taxon>Comamonadaceae</taxon>
        <taxon>Allofranklinella</taxon>
    </lineage>
</organism>
<keyword evidence="2" id="KW-0732">Signal</keyword>
<accession>A0A3M6PYU0</accession>
<proteinExistence type="predicted"/>
<accession>A0A3M6QED2</accession>
<comment type="caution">
    <text evidence="3">The sequence shown here is derived from an EMBL/GenBank/DDBJ whole genome shotgun (WGS) entry which is preliminary data.</text>
</comment>
<evidence type="ECO:0000256" key="1">
    <source>
        <dbReference type="SAM" id="MobiDB-lite"/>
    </source>
</evidence>
<feature type="compositionally biased region" description="Basic and acidic residues" evidence="1">
    <location>
        <begin position="123"/>
        <end position="145"/>
    </location>
</feature>
<dbReference type="Proteomes" id="UP000267521">
    <property type="component" value="Unassembled WGS sequence"/>
</dbReference>
<feature type="signal peptide" evidence="2">
    <location>
        <begin position="1"/>
        <end position="23"/>
    </location>
</feature>
<evidence type="ECO:0000256" key="2">
    <source>
        <dbReference type="SAM" id="SignalP"/>
    </source>
</evidence>
<dbReference type="EMBL" id="RDQM01000017">
    <property type="protein sequence ID" value="RMW95390.1"/>
    <property type="molecule type" value="Genomic_DNA"/>
</dbReference>
<dbReference type="Proteomes" id="UP000267035">
    <property type="component" value="Unassembled WGS sequence"/>
</dbReference>
<sequence>MRSILSRSLVGLACAAACGLALAHGDHGHDHDHDDDKHEAQHAHVHGVAHLDAAVDGKTLQVQLEVSASDIVGFEYAPRTAEEKQKVAAAKQALLKEAPLSANAEAACTLKKAEVDFDDMDDDHDHDHDKDDKHRHAKDDKHASVHSDVEAEYTFHCDKPQALQSLEVNLAKRFASVHTIEVQLALPQGQFRRTLSAGQTQVSWK</sequence>
<name>A0A3M6PYU0_9BURK</name>
<dbReference type="InterPro" id="IPR021253">
    <property type="entry name" value="ZrgA-like"/>
</dbReference>
<dbReference type="RefSeq" id="WP_122239186.1">
    <property type="nucleotide sequence ID" value="NZ_RDQL01000004.1"/>
</dbReference>
<dbReference type="AlphaFoldDB" id="A0A3M6PYU0"/>
<evidence type="ECO:0000313" key="6">
    <source>
        <dbReference type="Proteomes" id="UP000267521"/>
    </source>
</evidence>
<reference evidence="5 6" key="1">
    <citation type="submission" date="2018-10" db="EMBL/GenBank/DDBJ databases">
        <title>Comamonadaceae CDC group NO-1 genome sequencing and assembly.</title>
        <authorList>
            <person name="Bernier A.-M."/>
            <person name="Bernard K."/>
        </authorList>
    </citation>
    <scope>NUCLEOTIDE SEQUENCE [LARGE SCALE GENOMIC DNA]</scope>
    <source>
        <strain evidence="4 5">NML161473</strain>
        <strain evidence="3 6">NML970147</strain>
    </source>
</reference>
<feature type="chain" id="PRO_5036085684" evidence="2">
    <location>
        <begin position="24"/>
        <end position="205"/>
    </location>
</feature>
<evidence type="ECO:0000313" key="5">
    <source>
        <dbReference type="Proteomes" id="UP000267035"/>
    </source>
</evidence>
<protein>
    <submittedName>
        <fullName evidence="3">DUF2796 domain-containing protein</fullName>
    </submittedName>
</protein>